<evidence type="ECO:0000313" key="3">
    <source>
        <dbReference type="EnsemblMetazoa" id="XP_790944"/>
    </source>
</evidence>
<dbReference type="GeneID" id="586053"/>
<dbReference type="GO" id="GO:0004672">
    <property type="term" value="F:protein kinase activity"/>
    <property type="evidence" value="ECO:0007669"/>
    <property type="project" value="InterPro"/>
</dbReference>
<dbReference type="InterPro" id="IPR000719">
    <property type="entry name" value="Prot_kinase_dom"/>
</dbReference>
<dbReference type="Pfam" id="PF23606">
    <property type="entry name" value="HEAT_ULK4"/>
    <property type="match status" value="1"/>
</dbReference>
<name>A0A7M7RDN0_STRPU</name>
<dbReference type="InterPro" id="IPR045906">
    <property type="entry name" value="ULK4"/>
</dbReference>
<dbReference type="Proteomes" id="UP000007110">
    <property type="component" value="Unassembled WGS sequence"/>
</dbReference>
<dbReference type="SUPFAM" id="SSF56112">
    <property type="entry name" value="Protein kinase-like (PK-like)"/>
    <property type="match status" value="1"/>
</dbReference>
<dbReference type="PANTHER" id="PTHR46240">
    <property type="entry name" value="SER/THR PROTEIN KINASE ULK4"/>
    <property type="match status" value="1"/>
</dbReference>
<dbReference type="InterPro" id="IPR011989">
    <property type="entry name" value="ARM-like"/>
</dbReference>
<keyword evidence="4" id="KW-1185">Reference proteome</keyword>
<reference evidence="4" key="1">
    <citation type="submission" date="2015-02" db="EMBL/GenBank/DDBJ databases">
        <title>Genome sequencing for Strongylocentrotus purpuratus.</title>
        <authorList>
            <person name="Murali S."/>
            <person name="Liu Y."/>
            <person name="Vee V."/>
            <person name="English A."/>
            <person name="Wang M."/>
            <person name="Skinner E."/>
            <person name="Han Y."/>
            <person name="Muzny D.M."/>
            <person name="Worley K.C."/>
            <person name="Gibbs R.A."/>
        </authorList>
    </citation>
    <scope>NUCLEOTIDE SEQUENCE</scope>
</reference>
<dbReference type="RefSeq" id="XP_790944.3">
    <property type="nucleotide sequence ID" value="XM_785851.5"/>
</dbReference>
<dbReference type="Gene3D" id="1.10.510.10">
    <property type="entry name" value="Transferase(Phosphotransferase) domain 1"/>
    <property type="match status" value="1"/>
</dbReference>
<dbReference type="FunCoup" id="A0A7M7RDN0">
    <property type="interactions" value="330"/>
</dbReference>
<dbReference type="InterPro" id="IPR011009">
    <property type="entry name" value="Kinase-like_dom_sf"/>
</dbReference>
<dbReference type="InParanoid" id="A0A7M7RDN0"/>
<dbReference type="Gene3D" id="1.25.10.10">
    <property type="entry name" value="Leucine-rich Repeat Variant"/>
    <property type="match status" value="2"/>
</dbReference>
<feature type="compositionally biased region" description="Basic residues" evidence="1">
    <location>
        <begin position="390"/>
        <end position="399"/>
    </location>
</feature>
<proteinExistence type="predicted"/>
<dbReference type="Pfam" id="PF00069">
    <property type="entry name" value="Pkinase"/>
    <property type="match status" value="1"/>
</dbReference>
<dbReference type="OrthoDB" id="24822at2759"/>
<feature type="region of interest" description="Disordered" evidence="1">
    <location>
        <begin position="290"/>
        <end position="312"/>
    </location>
</feature>
<dbReference type="InterPro" id="IPR056981">
    <property type="entry name" value="HEAT_ULK4_RUNKEL"/>
</dbReference>
<dbReference type="OMA" id="FLTHIYR"/>
<sequence length="1291" mass="143029">MENFVLYDEIRQTETSTMYKGRRKGSVNFVAIHCVDKARRSEVTNRVRLTHELSHSNIVEFYEWYETTNHLWLIVELCTGGSLELILSQDGHFPETAVRGFGLDLVRGLHHIHSVGMLFSDFKPSKILVDSSGSLKYDDFSLARLEEENLDDIFDMTSAEGTSDQTKQGGEGTATSTLGCPNYLAPEVLQGQPHSIATDLWSLGCLLYEMYTGNPPFQADEFPKLVEQILTKDYPTPKVKGPRLATKPTPDFCSLIKVLLTKDPARRATWHELVIHPFWQGQLQVDDGTKKSLGTTADDMDKSRTSFNARTPHEMKNVTLVTLSTEGRPVSSLKIPDNLMKASLHSNRPESRPQSSPDTAKKDPHFLLSSRPRTSPAVPPEEPPEEPPPTKKKTGKRRKSDGAIKSRSRYQQERKISHEDSLDVDVNIFTQWDLSVSPIIDNPKIQKPASLKYDTRSLGIPVHSNDKLLKMTDTALQIYLGNLTEALASKSGDKSAGTQRTKLQLLNYVGTICGNGAVAKAVAVSKLIPCMINLLKTSQPLEIRCRSGRMLGLLAQNLDELPEDLPLTEVVTALTEVLRDNNRNSKLKQSMVPAIGELLFLAATHDQDEASNPSTVPALVYTMISRCLREGEDAIVQHFAAKVVENVAATNSVHGEKLSTNEIGHLLWQLFTHSMADTPKICAISALCRICRHSFGIFQSILDKVGLPKVLEGLAVNISRVQQALVTMFGHLLTEGSHVQRTTQDKEFCLHVMKLVESPSVLIRAKALLVVLEIIKVSPEMIMACCQARLITYMERDIRQQMTRGKGEGQAQWKYMDQCLTLLSDHLVNLLPQILGDAESSLAAVSGRKHPSTIQAKQLKGSLPLVSLALHLITSQVFRPRIVGERFLSNIGALLTHVKSMDCGETNIEPAIGMLGIVEFNNIILSILEAVTQHPSILMEHHVEVIDSILNPLAALVASRNDETRMFCVRLFAEIMCLYLNHDNLTENGAITNPQLLTDITSQILPSLQQLLLDADPLPLYGLKLILALIETSPDFIRKMEELELVPVLFQVLIDHRNSPTSSTIRYVISVLNCLVADTNADMEGLYDQGIQDHISILLEDVERMYLSSEDTKVDSKALTLLMIGLLDLLHTLLKHIACIVRNVLQAKKSGGSADTQGAERILMANKPVVSGSLIIIRLLCHKDKEIHTSACECLSLLGQLYGGEYPNSFSADNSQAMAKALQTFDTKRQKLVLRYIKRVVSTETHHIEQLNNEGAILVEALGRMRQTASSHADVAVSSLAADILRVVGVQ</sequence>
<dbReference type="GO" id="GO:0005524">
    <property type="term" value="F:ATP binding"/>
    <property type="evidence" value="ECO:0007669"/>
    <property type="project" value="InterPro"/>
</dbReference>
<evidence type="ECO:0000313" key="4">
    <source>
        <dbReference type="Proteomes" id="UP000007110"/>
    </source>
</evidence>
<feature type="region of interest" description="Disordered" evidence="1">
    <location>
        <begin position="344"/>
        <end position="417"/>
    </location>
</feature>
<dbReference type="EnsemblMetazoa" id="XM_785851">
    <property type="protein sequence ID" value="XP_790944"/>
    <property type="gene ID" value="LOC586053"/>
</dbReference>
<feature type="compositionally biased region" description="Basic and acidic residues" evidence="1">
    <location>
        <begin position="400"/>
        <end position="417"/>
    </location>
</feature>
<dbReference type="SUPFAM" id="SSF48371">
    <property type="entry name" value="ARM repeat"/>
    <property type="match status" value="1"/>
</dbReference>
<dbReference type="KEGG" id="spu:586053"/>
<dbReference type="InterPro" id="IPR016024">
    <property type="entry name" value="ARM-type_fold"/>
</dbReference>
<feature type="domain" description="Protein kinase" evidence="2">
    <location>
        <begin position="4"/>
        <end position="279"/>
    </location>
</feature>
<organism evidence="3 4">
    <name type="scientific">Strongylocentrotus purpuratus</name>
    <name type="common">Purple sea urchin</name>
    <dbReference type="NCBI Taxonomy" id="7668"/>
    <lineage>
        <taxon>Eukaryota</taxon>
        <taxon>Metazoa</taxon>
        <taxon>Echinodermata</taxon>
        <taxon>Eleutherozoa</taxon>
        <taxon>Echinozoa</taxon>
        <taxon>Echinoidea</taxon>
        <taxon>Euechinoidea</taxon>
        <taxon>Echinacea</taxon>
        <taxon>Camarodonta</taxon>
        <taxon>Echinidea</taxon>
        <taxon>Strongylocentrotidae</taxon>
        <taxon>Strongylocentrotus</taxon>
    </lineage>
</organism>
<dbReference type="PANTHER" id="PTHR46240:SF1">
    <property type="entry name" value="SERINE_THREONINE-PROTEIN KINASE ULK4"/>
    <property type="match status" value="1"/>
</dbReference>
<reference evidence="3" key="2">
    <citation type="submission" date="2021-01" db="UniProtKB">
        <authorList>
            <consortium name="EnsemblMetazoa"/>
        </authorList>
    </citation>
    <scope>IDENTIFICATION</scope>
</reference>
<dbReference type="PROSITE" id="PS50011">
    <property type="entry name" value="PROTEIN_KINASE_DOM"/>
    <property type="match status" value="1"/>
</dbReference>
<accession>A0A7M7RDN0</accession>
<dbReference type="CDD" id="cd14010">
    <property type="entry name" value="STKc_ULK4"/>
    <property type="match status" value="1"/>
</dbReference>
<evidence type="ECO:0000259" key="2">
    <source>
        <dbReference type="PROSITE" id="PS50011"/>
    </source>
</evidence>
<protein>
    <recommendedName>
        <fullName evidence="2">Protein kinase domain-containing protein</fullName>
    </recommendedName>
</protein>
<evidence type="ECO:0000256" key="1">
    <source>
        <dbReference type="SAM" id="MobiDB-lite"/>
    </source>
</evidence>